<dbReference type="InterPro" id="IPR030384">
    <property type="entry name" value="MeTrfase_SMT"/>
</dbReference>
<evidence type="ECO:0000256" key="4">
    <source>
        <dbReference type="ARBA" id="ARBA00023166"/>
    </source>
</evidence>
<evidence type="ECO:0000256" key="3">
    <source>
        <dbReference type="ARBA" id="ARBA00023011"/>
    </source>
</evidence>
<dbReference type="SUPFAM" id="SSF53335">
    <property type="entry name" value="S-adenosyl-L-methionine-dependent methyltransferases"/>
    <property type="match status" value="1"/>
</dbReference>
<dbReference type="PROSITE" id="PS51685">
    <property type="entry name" value="SAM_MT_ERG6_SMT"/>
    <property type="match status" value="1"/>
</dbReference>
<dbReference type="InterPro" id="IPR029063">
    <property type="entry name" value="SAM-dependent_MTases_sf"/>
</dbReference>
<dbReference type="PANTHER" id="PTHR44742:SF2">
    <property type="entry name" value="24-METHYLENESTEROL C-METHYLTRANSFERASE 2"/>
    <property type="match status" value="1"/>
</dbReference>
<keyword evidence="3" id="KW-0756">Sterol biosynthesis</keyword>
<dbReference type="ExpressionAtlas" id="A0A1D6I6N3">
    <property type="expression patterns" value="baseline and differential"/>
</dbReference>
<dbReference type="Gene3D" id="3.40.50.150">
    <property type="entry name" value="Vaccinia Virus protein VP39"/>
    <property type="match status" value="1"/>
</dbReference>
<dbReference type="GO" id="GO:0008168">
    <property type="term" value="F:methyltransferase activity"/>
    <property type="evidence" value="ECO:0007669"/>
    <property type="project" value="UniProtKB-KW"/>
</dbReference>
<organism evidence="8">
    <name type="scientific">Zea mays</name>
    <name type="common">Maize</name>
    <dbReference type="NCBI Taxonomy" id="4577"/>
    <lineage>
        <taxon>Eukaryota</taxon>
        <taxon>Viridiplantae</taxon>
        <taxon>Streptophyta</taxon>
        <taxon>Embryophyta</taxon>
        <taxon>Tracheophyta</taxon>
        <taxon>Spermatophyta</taxon>
        <taxon>Magnoliopsida</taxon>
        <taxon>Liliopsida</taxon>
        <taxon>Poales</taxon>
        <taxon>Poaceae</taxon>
        <taxon>PACMAD clade</taxon>
        <taxon>Panicoideae</taxon>
        <taxon>Andropogonodae</taxon>
        <taxon>Andropogoneae</taxon>
        <taxon>Tripsacinae</taxon>
        <taxon>Zea</taxon>
    </lineage>
</organism>
<keyword evidence="2" id="KW-0443">Lipid metabolism</keyword>
<dbReference type="EMBL" id="CM007650">
    <property type="protein sequence ID" value="ONM55729.1"/>
    <property type="molecule type" value="Genomic_DNA"/>
</dbReference>
<gene>
    <name evidence="8" type="ORF">ZEAMMB73_Zm00001d020855</name>
</gene>
<evidence type="ECO:0000256" key="6">
    <source>
        <dbReference type="PROSITE-ProRule" id="PRU01022"/>
    </source>
</evidence>
<keyword evidence="2" id="KW-0752">Steroid biosynthesis</keyword>
<comment type="similarity">
    <text evidence="6">Belongs to the class I-like SAM-binding methyltransferase superfamily. Erg6/SMT family.</text>
</comment>
<accession>A0A1D6I6N3</accession>
<feature type="domain" description="SAM-dependent methyltransferase Erg6/SMT-type" evidence="7">
    <location>
        <begin position="58"/>
        <end position="135"/>
    </location>
</feature>
<dbReference type="PaxDb" id="4577-GRMZM2G351145_P01"/>
<dbReference type="InParanoid" id="A0A1D6I6N3"/>
<protein>
    <submittedName>
        <fullName evidence="8">24-methylenesterol C-methyltransferase 2</fullName>
    </submittedName>
</protein>
<evidence type="ECO:0000256" key="5">
    <source>
        <dbReference type="ARBA" id="ARBA00023221"/>
    </source>
</evidence>
<dbReference type="GO" id="GO:0016126">
    <property type="term" value="P:sterol biosynthetic process"/>
    <property type="evidence" value="ECO:0007669"/>
    <property type="project" value="UniProtKB-KW"/>
</dbReference>
<keyword evidence="6 8" id="KW-0489">Methyltransferase</keyword>
<evidence type="ECO:0000313" key="8">
    <source>
        <dbReference type="EMBL" id="ONM55729.1"/>
    </source>
</evidence>
<keyword evidence="6" id="KW-0949">S-adenosyl-L-methionine</keyword>
<dbReference type="eggNOG" id="KOG1269">
    <property type="taxonomic scope" value="Eukaryota"/>
</dbReference>
<dbReference type="SMR" id="A0A1D6I6N3"/>
<keyword evidence="4" id="KW-1207">Sterol metabolism</keyword>
<sequence length="135" mass="15067">MGTGEVKGKRAMDLKLGSITRDKVQDKYTQYWSFFRRPKETATKAASTEKVPAFVDTFYNLMTDIYEWGWGQSFHFSPSLPGHSHRDATRVHEERVADLLDARPGHRLLDVGCGVGGPMRAIAAHSGSIVTGSRR</sequence>
<evidence type="ECO:0000256" key="2">
    <source>
        <dbReference type="ARBA" id="ARBA00022955"/>
    </source>
</evidence>
<dbReference type="AlphaFoldDB" id="A0A1D6I6N3"/>
<proteinExistence type="inferred from homology"/>
<keyword evidence="1 6" id="KW-0808">Transferase</keyword>
<keyword evidence="5" id="KW-0753">Steroid metabolism</keyword>
<dbReference type="STRING" id="4577.A0A1D6I6N3"/>
<evidence type="ECO:0000256" key="1">
    <source>
        <dbReference type="ARBA" id="ARBA00022679"/>
    </source>
</evidence>
<reference evidence="8" key="1">
    <citation type="submission" date="2015-12" db="EMBL/GenBank/DDBJ databases">
        <title>Update maize B73 reference genome by single molecule sequencing technologies.</title>
        <authorList>
            <consortium name="Maize Genome Sequencing Project"/>
            <person name="Ware D."/>
        </authorList>
    </citation>
    <scope>NUCLEOTIDE SEQUENCE [LARGE SCALE GENOMIC DNA]</scope>
    <source>
        <tissue evidence="8">Seedling</tissue>
    </source>
</reference>
<dbReference type="GO" id="GO:0032259">
    <property type="term" value="P:methylation"/>
    <property type="evidence" value="ECO:0007669"/>
    <property type="project" value="UniProtKB-KW"/>
</dbReference>
<dbReference type="PANTHER" id="PTHR44742">
    <property type="match status" value="1"/>
</dbReference>
<evidence type="ECO:0000259" key="7">
    <source>
        <dbReference type="PROSITE" id="PS51685"/>
    </source>
</evidence>
<keyword evidence="2" id="KW-0444">Lipid biosynthesis</keyword>
<name>A0A1D6I6N3_MAIZE</name>